<dbReference type="Pfam" id="PF00533">
    <property type="entry name" value="BRCT"/>
    <property type="match status" value="1"/>
</dbReference>
<organism evidence="9 10">
    <name type="scientific">Blastocystis sp. subtype 1 (strain ATCC 50177 / NandII)</name>
    <dbReference type="NCBI Taxonomy" id="478820"/>
    <lineage>
        <taxon>Eukaryota</taxon>
        <taxon>Sar</taxon>
        <taxon>Stramenopiles</taxon>
        <taxon>Bigyra</taxon>
        <taxon>Opalozoa</taxon>
        <taxon>Opalinata</taxon>
        <taxon>Blastocystidae</taxon>
        <taxon>Blastocystis</taxon>
    </lineage>
</organism>
<dbReference type="Proteomes" id="UP000078348">
    <property type="component" value="Unassembled WGS sequence"/>
</dbReference>
<dbReference type="SUPFAM" id="SSF52113">
    <property type="entry name" value="BRCT domain"/>
    <property type="match status" value="1"/>
</dbReference>
<dbReference type="InterPro" id="IPR039189">
    <property type="entry name" value="Fcp1"/>
</dbReference>
<keyword evidence="4" id="KW-0539">Nucleus</keyword>
<evidence type="ECO:0000313" key="10">
    <source>
        <dbReference type="Proteomes" id="UP000078348"/>
    </source>
</evidence>
<proteinExistence type="predicted"/>
<dbReference type="Gene3D" id="3.40.50.10190">
    <property type="entry name" value="BRCT domain"/>
    <property type="match status" value="1"/>
</dbReference>
<dbReference type="EMBL" id="LXWW01000556">
    <property type="protein sequence ID" value="OAO12250.1"/>
    <property type="molecule type" value="Genomic_DNA"/>
</dbReference>
<comment type="caution">
    <text evidence="9">The sequence shown here is derived from an EMBL/GenBank/DDBJ whole genome shotgun (WGS) entry which is preliminary data.</text>
</comment>
<protein>
    <recommendedName>
        <fullName evidence="2">protein-serine/threonine phosphatase</fullName>
        <ecNumber evidence="2">3.1.3.16</ecNumber>
    </recommendedName>
</protein>
<dbReference type="OrthoDB" id="10249888at2759"/>
<comment type="subcellular location">
    <subcellularLocation>
        <location evidence="1">Nucleus</location>
    </subcellularLocation>
</comment>
<evidence type="ECO:0000256" key="3">
    <source>
        <dbReference type="ARBA" id="ARBA00022801"/>
    </source>
</evidence>
<evidence type="ECO:0000256" key="1">
    <source>
        <dbReference type="ARBA" id="ARBA00004123"/>
    </source>
</evidence>
<dbReference type="InterPro" id="IPR001357">
    <property type="entry name" value="BRCT_dom"/>
</dbReference>
<dbReference type="InterPro" id="IPR023214">
    <property type="entry name" value="HAD_sf"/>
</dbReference>
<evidence type="ECO:0000256" key="2">
    <source>
        <dbReference type="ARBA" id="ARBA00013081"/>
    </source>
</evidence>
<dbReference type="Gene3D" id="3.40.50.1000">
    <property type="entry name" value="HAD superfamily/HAD-like"/>
    <property type="match status" value="1"/>
</dbReference>
<dbReference type="PANTHER" id="PTHR23081:SF36">
    <property type="entry name" value="RNA POLYMERASE II SUBUNIT A C-TERMINAL DOMAIN PHOSPHATASE"/>
    <property type="match status" value="1"/>
</dbReference>
<feature type="domain" description="BRCT" evidence="8">
    <location>
        <begin position="579"/>
        <end position="671"/>
    </location>
</feature>
<feature type="region of interest" description="Disordered" evidence="7">
    <location>
        <begin position="22"/>
        <end position="54"/>
    </location>
</feature>
<evidence type="ECO:0000256" key="5">
    <source>
        <dbReference type="ARBA" id="ARBA00047761"/>
    </source>
</evidence>
<keyword evidence="10" id="KW-1185">Reference proteome</keyword>
<gene>
    <name evidence="9" type="ORF">AV274_6053</name>
</gene>
<dbReference type="PANTHER" id="PTHR23081">
    <property type="entry name" value="RNA POLYMERASE II CTD PHOSPHATASE"/>
    <property type="match status" value="1"/>
</dbReference>
<evidence type="ECO:0000256" key="4">
    <source>
        <dbReference type="ARBA" id="ARBA00023242"/>
    </source>
</evidence>
<dbReference type="GO" id="GO:0008420">
    <property type="term" value="F:RNA polymerase II CTD heptapeptide repeat phosphatase activity"/>
    <property type="evidence" value="ECO:0007669"/>
    <property type="project" value="InterPro"/>
</dbReference>
<comment type="catalytic activity">
    <reaction evidence="5">
        <text>O-phospho-L-seryl-[protein] + H2O = L-seryl-[protein] + phosphate</text>
        <dbReference type="Rhea" id="RHEA:20629"/>
        <dbReference type="Rhea" id="RHEA-COMP:9863"/>
        <dbReference type="Rhea" id="RHEA-COMP:11604"/>
        <dbReference type="ChEBI" id="CHEBI:15377"/>
        <dbReference type="ChEBI" id="CHEBI:29999"/>
        <dbReference type="ChEBI" id="CHEBI:43474"/>
        <dbReference type="ChEBI" id="CHEBI:83421"/>
        <dbReference type="EC" id="3.1.3.16"/>
    </reaction>
</comment>
<dbReference type="EC" id="3.1.3.16" evidence="2"/>
<name>A0A196S577_BLAHN</name>
<comment type="catalytic activity">
    <reaction evidence="6">
        <text>O-phospho-L-threonyl-[protein] + H2O = L-threonyl-[protein] + phosphate</text>
        <dbReference type="Rhea" id="RHEA:47004"/>
        <dbReference type="Rhea" id="RHEA-COMP:11060"/>
        <dbReference type="Rhea" id="RHEA-COMP:11605"/>
        <dbReference type="ChEBI" id="CHEBI:15377"/>
        <dbReference type="ChEBI" id="CHEBI:30013"/>
        <dbReference type="ChEBI" id="CHEBI:43474"/>
        <dbReference type="ChEBI" id="CHEBI:61977"/>
        <dbReference type="EC" id="3.1.3.16"/>
    </reaction>
</comment>
<dbReference type="AlphaFoldDB" id="A0A196S577"/>
<dbReference type="GO" id="GO:0005634">
    <property type="term" value="C:nucleus"/>
    <property type="evidence" value="ECO:0007669"/>
    <property type="project" value="UniProtKB-SubCell"/>
</dbReference>
<sequence>MNTEQEDGEVLPSFDLSAIMKVPIVEPEQTHTTPEKQPVASPKTDRAGSKSIPVRQVLKEAYRSDMESNPNASNPMPVLPVLPLAKPNNYVWRTMSAWYDSLTPGEKGSLPAEPISLMYSLLITKTPQPSPLVHFCFQGSSGSPILDARVEWPREIASFLSILPTLQGTRLSSNVPLFTLNEVIERIQQTLFPPNRHAPQMVLVFGLSAEVLRLLQLDNKPLLLVRDLHRVPVTPSTLHPARMLHDFFVTPTTPITLRSPLAALTSYLQAMRMTVQWIDIPIPVQPAIKWVRYHVLHGSTVCLLGYCIVPKTDASRDREAFAVLRHLWGVKTPLLYSGPPSRQEMDVLNGFIACVCNSQPFSLTQSASMLFHIYYCLRSELEYCLRALGHDHHALTTLPGAVLSTAQPGEDQYAEKVMQFIDPDGSVFKGRYIARGEAQDGPQKKLLSKIVACWKEHQSAECLGESNLTVEALCRRMLILDDKKEVWEVHQEDGVEFDPEGSLIKCFPYCFFDSKSAVYAYEPLKTFEEVEAEYIHRLTAIFQELAQGYAAQTLTPTSGVQAVPSGQASKDVRVVLREKKRSILKGLRVAFTSIVERSEKPENNLFYRLLADFGGSYVSDLANGCDLLVCRAVRTAKVNQAQQLHIPVVSVRWLEECAKFWKLYPLEPFYVDFAQDEKQSCILGKREIDAYHQLAKATADTTLFTATEPPAGYLALTQKREACVLVDYDEQILEEIRNSEFREKRGRMSPPAPRTQFSPSIQLPIPAPVVVPFNPSVMRP</sequence>
<accession>A0A196S577</accession>
<keyword evidence="3" id="KW-0378">Hydrolase</keyword>
<evidence type="ECO:0000313" key="9">
    <source>
        <dbReference type="EMBL" id="OAO12250.1"/>
    </source>
</evidence>
<dbReference type="STRING" id="478820.A0A196S577"/>
<evidence type="ECO:0000256" key="6">
    <source>
        <dbReference type="ARBA" id="ARBA00048336"/>
    </source>
</evidence>
<evidence type="ECO:0000259" key="8">
    <source>
        <dbReference type="PROSITE" id="PS50172"/>
    </source>
</evidence>
<evidence type="ECO:0000256" key="7">
    <source>
        <dbReference type="SAM" id="MobiDB-lite"/>
    </source>
</evidence>
<dbReference type="PROSITE" id="PS50172">
    <property type="entry name" value="BRCT"/>
    <property type="match status" value="1"/>
</dbReference>
<dbReference type="SMART" id="SM00292">
    <property type="entry name" value="BRCT"/>
    <property type="match status" value="1"/>
</dbReference>
<reference evidence="9 10" key="1">
    <citation type="submission" date="2016-05" db="EMBL/GenBank/DDBJ databases">
        <title>Nuclear genome of Blastocystis sp. subtype 1 NandII.</title>
        <authorList>
            <person name="Gentekaki E."/>
            <person name="Curtis B."/>
            <person name="Stairs C."/>
            <person name="Eme L."/>
            <person name="Herman E."/>
            <person name="Klimes V."/>
            <person name="Arias M.C."/>
            <person name="Elias M."/>
            <person name="Hilliou F."/>
            <person name="Klute M."/>
            <person name="Malik S.-B."/>
            <person name="Pightling A."/>
            <person name="Rachubinski R."/>
            <person name="Salas D."/>
            <person name="Schlacht A."/>
            <person name="Suga H."/>
            <person name="Archibald J."/>
            <person name="Ball S.G."/>
            <person name="Clark G."/>
            <person name="Dacks J."/>
            <person name="Van Der Giezen M."/>
            <person name="Tsaousis A."/>
            <person name="Roger A."/>
        </authorList>
    </citation>
    <scope>NUCLEOTIDE SEQUENCE [LARGE SCALE GENOMIC DNA]</scope>
    <source>
        <strain evidence="10">ATCC 50177 / NandII</strain>
    </source>
</reference>
<dbReference type="InterPro" id="IPR036420">
    <property type="entry name" value="BRCT_dom_sf"/>
</dbReference>